<keyword evidence="2" id="KW-1185">Reference proteome</keyword>
<name>A0ABQ5J9C3_9ASTR</name>
<evidence type="ECO:0000313" key="2">
    <source>
        <dbReference type="Proteomes" id="UP001151760"/>
    </source>
</evidence>
<dbReference type="Proteomes" id="UP001151760">
    <property type="component" value="Unassembled WGS sequence"/>
</dbReference>
<reference evidence="1" key="2">
    <citation type="submission" date="2022-01" db="EMBL/GenBank/DDBJ databases">
        <authorList>
            <person name="Yamashiro T."/>
            <person name="Shiraishi A."/>
            <person name="Satake H."/>
            <person name="Nakayama K."/>
        </authorList>
    </citation>
    <scope>NUCLEOTIDE SEQUENCE</scope>
</reference>
<protein>
    <submittedName>
        <fullName evidence="1">Uncharacterized protein</fullName>
    </submittedName>
</protein>
<gene>
    <name evidence="1" type="ORF">Tco_1124184</name>
</gene>
<proteinExistence type="predicted"/>
<evidence type="ECO:0000313" key="1">
    <source>
        <dbReference type="EMBL" id="GJU07754.1"/>
    </source>
</evidence>
<comment type="caution">
    <text evidence="1">The sequence shown here is derived from an EMBL/GenBank/DDBJ whole genome shotgun (WGS) entry which is preliminary data.</text>
</comment>
<accession>A0ABQ5J9C3</accession>
<reference evidence="1" key="1">
    <citation type="journal article" date="2022" name="Int. J. Mol. Sci.">
        <title>Draft Genome of Tanacetum Coccineum: Genomic Comparison of Closely Related Tanacetum-Family Plants.</title>
        <authorList>
            <person name="Yamashiro T."/>
            <person name="Shiraishi A."/>
            <person name="Nakayama K."/>
            <person name="Satake H."/>
        </authorList>
    </citation>
    <scope>NUCLEOTIDE SEQUENCE</scope>
</reference>
<dbReference type="EMBL" id="BQNB010021569">
    <property type="protein sequence ID" value="GJU07754.1"/>
    <property type="molecule type" value="Genomic_DNA"/>
</dbReference>
<organism evidence="1 2">
    <name type="scientific">Tanacetum coccineum</name>
    <dbReference type="NCBI Taxonomy" id="301880"/>
    <lineage>
        <taxon>Eukaryota</taxon>
        <taxon>Viridiplantae</taxon>
        <taxon>Streptophyta</taxon>
        <taxon>Embryophyta</taxon>
        <taxon>Tracheophyta</taxon>
        <taxon>Spermatophyta</taxon>
        <taxon>Magnoliopsida</taxon>
        <taxon>eudicotyledons</taxon>
        <taxon>Gunneridae</taxon>
        <taxon>Pentapetalae</taxon>
        <taxon>asterids</taxon>
        <taxon>campanulids</taxon>
        <taxon>Asterales</taxon>
        <taxon>Asteraceae</taxon>
        <taxon>Asteroideae</taxon>
        <taxon>Anthemideae</taxon>
        <taxon>Anthemidinae</taxon>
        <taxon>Tanacetum</taxon>
    </lineage>
</organism>
<sequence length="212" mass="24207">MLTVPFTLKYCYTPPSLVTWLIHPTDSDDILQQMVFLSNSIDAEEGGKKCMSNEPPGFEDPHHQTWFTELSRHLLLPASAPMSMVNGTTFPLFFEHGYRRGLLKKMEEGEDVDVHLYRFQVIQKVSHLHAVKRFFRLPKTINHLGLCILKTLLFTWKLFRDSDMLGTTMDRRSTSGGCLISCRRTSTLAVFGGEDMDDFSEGDDSVRLVLQS</sequence>